<feature type="domain" description="Teneurin-like YD-shell" evidence="3">
    <location>
        <begin position="391"/>
        <end position="462"/>
    </location>
</feature>
<dbReference type="Pfam" id="PF25023">
    <property type="entry name" value="TEN_YD-shell"/>
    <property type="match status" value="3"/>
</dbReference>
<name>A0A7G5GVV8_9BACT</name>
<keyword evidence="5" id="KW-1185">Reference proteome</keyword>
<dbReference type="NCBIfam" id="TIGR01643">
    <property type="entry name" value="YD_repeat_2x"/>
    <property type="match status" value="4"/>
</dbReference>
<feature type="domain" description="DUF6531" evidence="2">
    <location>
        <begin position="60"/>
        <end position="132"/>
    </location>
</feature>
<keyword evidence="1" id="KW-0677">Repeat</keyword>
<evidence type="ECO:0000259" key="2">
    <source>
        <dbReference type="Pfam" id="PF20148"/>
    </source>
</evidence>
<feature type="domain" description="Teneurin-like YD-shell" evidence="3">
    <location>
        <begin position="488"/>
        <end position="603"/>
    </location>
</feature>
<dbReference type="AlphaFoldDB" id="A0A7G5GVV8"/>
<dbReference type="Gene3D" id="2.180.10.10">
    <property type="entry name" value="RHS repeat-associated core"/>
    <property type="match status" value="1"/>
</dbReference>
<reference evidence="4 5" key="1">
    <citation type="submission" date="2020-07" db="EMBL/GenBank/DDBJ databases">
        <title>Spirosoma foliorum sp. nov., isolated from the leaves on the Nejang mountain Korea, Republic of.</title>
        <authorList>
            <person name="Ho H."/>
            <person name="Lee Y.-J."/>
            <person name="Nurcahyanto D.-A."/>
            <person name="Kim S.-G."/>
        </authorList>
    </citation>
    <scope>NUCLEOTIDE SEQUENCE [LARGE SCALE GENOMIC DNA]</scope>
    <source>
        <strain evidence="4 5">PL0136</strain>
    </source>
</reference>
<dbReference type="KEGG" id="sfol:H3H32_34820"/>
<dbReference type="Pfam" id="PF20148">
    <property type="entry name" value="DUF6531"/>
    <property type="match status" value="1"/>
</dbReference>
<gene>
    <name evidence="4" type="ORF">H3H32_34820</name>
</gene>
<feature type="domain" description="Teneurin-like YD-shell" evidence="3">
    <location>
        <begin position="779"/>
        <end position="968"/>
    </location>
</feature>
<dbReference type="InterPro" id="IPR056823">
    <property type="entry name" value="TEN-like_YD-shell"/>
</dbReference>
<dbReference type="Proteomes" id="UP000515369">
    <property type="component" value="Chromosome"/>
</dbReference>
<dbReference type="InterPro" id="IPR050708">
    <property type="entry name" value="T6SS_VgrG/RHS"/>
</dbReference>
<proteinExistence type="predicted"/>
<dbReference type="PANTHER" id="PTHR32305:SF15">
    <property type="entry name" value="PROTEIN RHSA-RELATED"/>
    <property type="match status" value="1"/>
</dbReference>
<dbReference type="RefSeq" id="WP_182460289.1">
    <property type="nucleotide sequence ID" value="NZ_CP059732.1"/>
</dbReference>
<sequence length="998" mass="115765">MSESPVFRSGLRRLLYPASTRSLVTEEVSNGQLDELLERLELRPEDCQALPSTQRTLAGRFVDVTSGEVLVEQMDVDIPGVVPFRWGRFWRSNQLTVGSLGNGWRHSYDFVLLEDRRSRQVLIRLPDTRGVFFPVLLEGETFLNRSEKLRLNRDEQGYWLQGSDGLRYRFAMNPSGSLCRLAAVETVGTAYRIRFSYSSTGHLRRISDDFQRVIDVITDAQHRIVRLEITLPDQPLKRLPLVEYRYDDVQDLKEVLVLEQPAAQYHYRQHRIIRLTDRFRQSVYLAYEKIGNQYLCIEFSMDKKQSSLRFQYLPDEGRTQVIDGAGGVRQYVHEGGIVQRFISAGGRQRVWFFSEYGELLSEQDSLGNTSFFTYDDEGNMTQAAWPDGGAMQMQYNDTGQLIALTDRADGFWQWTYDESGRLLSCINPTGTETKFTYQEDGLPEEMTLPNGQWTRWGYDSYGYRKSQTDATGSQITWDYAFLGQLISITYPDGTRTDVVRKTNEQSIVLTPNGGQPDTQYQPTYDADGLLIRLRRTNRLNWQFIRDAAGRVREYTRSDGTSTNFHYDSAGRPTEILFSDGSWYHYTYRSDGWLMEAATPTTLVQFERDAQGRVLAETAGSIRVETVYDTAGRRLSWQPSDKEAIQYVYDDLGYLSDQKHPQWQLQFIYDRLGRPIERQMPGGLWSRWQYDVGSRPIGHQLFWGSGLQASRSQAYRWEQERIMRIDDNRFGTVSLHYDSFNDPTEAICSVGWTDRWVADRSHYQQKLLNPATETAEPGWQVTTVGTSRFYYDADGYLREKRVSGQLWQFQWHESGVLRQVIRPNNEIVTFSYDALGRRIEKKIGDYRVRWAWDGQRLLHEWHQKPGSEPVQLTWYTTTGNQSTMLQVGDQWYSLVSNWLGQPLSLHNLQGEPVWEWRWCLFGKTHNQTGPPHWHTLRGIGQYEDQEAGLIYTNFRYFDAATGLPISPEYSSPAGWARSGWEPPHAPESYLSAARYIRVY</sequence>
<evidence type="ECO:0000313" key="5">
    <source>
        <dbReference type="Proteomes" id="UP000515369"/>
    </source>
</evidence>
<dbReference type="EMBL" id="CP059732">
    <property type="protein sequence ID" value="QMW03000.1"/>
    <property type="molecule type" value="Genomic_DNA"/>
</dbReference>
<dbReference type="InterPro" id="IPR045351">
    <property type="entry name" value="DUF6531"/>
</dbReference>
<dbReference type="InterPro" id="IPR006530">
    <property type="entry name" value="YD"/>
</dbReference>
<evidence type="ECO:0000256" key="1">
    <source>
        <dbReference type="ARBA" id="ARBA00022737"/>
    </source>
</evidence>
<organism evidence="4 5">
    <name type="scientific">Spirosoma foliorum</name>
    <dbReference type="NCBI Taxonomy" id="2710596"/>
    <lineage>
        <taxon>Bacteria</taxon>
        <taxon>Pseudomonadati</taxon>
        <taxon>Bacteroidota</taxon>
        <taxon>Cytophagia</taxon>
        <taxon>Cytophagales</taxon>
        <taxon>Cytophagaceae</taxon>
        <taxon>Spirosoma</taxon>
    </lineage>
</organism>
<accession>A0A7G5GVV8</accession>
<dbReference type="PANTHER" id="PTHR32305">
    <property type="match status" value="1"/>
</dbReference>
<evidence type="ECO:0000313" key="4">
    <source>
        <dbReference type="EMBL" id="QMW03000.1"/>
    </source>
</evidence>
<evidence type="ECO:0000259" key="3">
    <source>
        <dbReference type="Pfam" id="PF25023"/>
    </source>
</evidence>
<protein>
    <submittedName>
        <fullName evidence="4">RHS repeat protein</fullName>
    </submittedName>
</protein>